<keyword evidence="4" id="KW-1185">Reference proteome</keyword>
<dbReference type="GeneID" id="8105780"/>
<sequence length="320" mass="33149">MFLDPTPLAIALAIILSTSPHVLAAPHRKHHNIVLGRSNDQIQNYDQRYAHGPLQIATPSFQTPSVTVQSVRTITVFPTPVRTLMPSNMQFLPPPGMPMPNGTRKPVEKSSSTSSSSSSTAPTTTSKTTVSSTSQATKAAAASSSSASIIVVALPSSSFTITVPGATSVTIPSIATPTTTLPSIIAIEDNAASEILSVLATDLAQTTNTDSNSDSGDTNSMQSDAGTETNSSQQSAITAATSTCSRGTTRKCCSAAHNDLKKVVNALDGITGFDLSFLRPDTSVGLDCADINDNDSTEDGAVCWDVTTLSSIYVGCVPVV</sequence>
<feature type="region of interest" description="Disordered" evidence="1">
    <location>
        <begin position="87"/>
        <end position="133"/>
    </location>
</feature>
<dbReference type="AlphaFoldDB" id="B8MDH3"/>
<evidence type="ECO:0008006" key="5">
    <source>
        <dbReference type="Google" id="ProtNLM"/>
    </source>
</evidence>
<evidence type="ECO:0000313" key="3">
    <source>
        <dbReference type="EMBL" id="EED17936.1"/>
    </source>
</evidence>
<feature type="compositionally biased region" description="Polar residues" evidence="1">
    <location>
        <begin position="221"/>
        <end position="230"/>
    </location>
</feature>
<evidence type="ECO:0000256" key="1">
    <source>
        <dbReference type="SAM" id="MobiDB-lite"/>
    </source>
</evidence>
<dbReference type="RefSeq" id="XP_002481928.1">
    <property type="nucleotide sequence ID" value="XM_002481883.1"/>
</dbReference>
<dbReference type="EMBL" id="EQ962655">
    <property type="protein sequence ID" value="EED17936.1"/>
    <property type="molecule type" value="Genomic_DNA"/>
</dbReference>
<dbReference type="HOGENOM" id="CLU_869268_0_0_1"/>
<feature type="chain" id="PRO_5002875053" description="Hydrophobin" evidence="2">
    <location>
        <begin position="25"/>
        <end position="320"/>
    </location>
</feature>
<gene>
    <name evidence="3" type="ORF">TSTA_117220</name>
</gene>
<feature type="signal peptide" evidence="2">
    <location>
        <begin position="1"/>
        <end position="24"/>
    </location>
</feature>
<dbReference type="Proteomes" id="UP000001745">
    <property type="component" value="Unassembled WGS sequence"/>
</dbReference>
<feature type="compositionally biased region" description="Low complexity" evidence="1">
    <location>
        <begin position="206"/>
        <end position="220"/>
    </location>
</feature>
<keyword evidence="2" id="KW-0732">Signal</keyword>
<accession>B8MDH3</accession>
<proteinExistence type="predicted"/>
<dbReference type="VEuPathDB" id="FungiDB:TSTA_117220"/>
<evidence type="ECO:0000256" key="2">
    <source>
        <dbReference type="SAM" id="SignalP"/>
    </source>
</evidence>
<organism evidence="3 4">
    <name type="scientific">Talaromyces stipitatus (strain ATCC 10500 / CBS 375.48 / QM 6759 / NRRL 1006)</name>
    <name type="common">Penicillium stipitatum</name>
    <dbReference type="NCBI Taxonomy" id="441959"/>
    <lineage>
        <taxon>Eukaryota</taxon>
        <taxon>Fungi</taxon>
        <taxon>Dikarya</taxon>
        <taxon>Ascomycota</taxon>
        <taxon>Pezizomycotina</taxon>
        <taxon>Eurotiomycetes</taxon>
        <taxon>Eurotiomycetidae</taxon>
        <taxon>Eurotiales</taxon>
        <taxon>Trichocomaceae</taxon>
        <taxon>Talaromyces</taxon>
        <taxon>Talaromyces sect. Talaromyces</taxon>
    </lineage>
</organism>
<dbReference type="OrthoDB" id="4227582at2759"/>
<name>B8MDH3_TALSN</name>
<feature type="region of interest" description="Disordered" evidence="1">
    <location>
        <begin position="206"/>
        <end position="236"/>
    </location>
</feature>
<protein>
    <recommendedName>
        <fullName evidence="5">Hydrophobin</fullName>
    </recommendedName>
</protein>
<feature type="compositionally biased region" description="Low complexity" evidence="1">
    <location>
        <begin position="110"/>
        <end position="133"/>
    </location>
</feature>
<evidence type="ECO:0000313" key="4">
    <source>
        <dbReference type="Proteomes" id="UP000001745"/>
    </source>
</evidence>
<dbReference type="InParanoid" id="B8MDH3"/>
<reference evidence="4" key="1">
    <citation type="journal article" date="2015" name="Genome Announc.">
        <title>Genome sequence of the AIDS-associated pathogen Penicillium marneffei (ATCC18224) and its near taxonomic relative Talaromyces stipitatus (ATCC10500).</title>
        <authorList>
            <person name="Nierman W.C."/>
            <person name="Fedorova-Abrams N.D."/>
            <person name="Andrianopoulos A."/>
        </authorList>
    </citation>
    <scope>NUCLEOTIDE SEQUENCE [LARGE SCALE GENOMIC DNA]</scope>
    <source>
        <strain evidence="4">ATCC 10500 / CBS 375.48 / QM 6759 / NRRL 1006</strain>
    </source>
</reference>